<dbReference type="InterPro" id="IPR036259">
    <property type="entry name" value="MFS_trans_sf"/>
</dbReference>
<reference evidence="3" key="1">
    <citation type="submission" date="2022-09" db="EMBL/GenBank/DDBJ databases">
        <title>Novel species in genus Arthrobacter.</title>
        <authorList>
            <person name="Liu Y."/>
        </authorList>
    </citation>
    <scope>NUCLEOTIDE SEQUENCE</scope>
    <source>
        <strain evidence="3">Zg-Y815</strain>
    </source>
</reference>
<keyword evidence="2" id="KW-1133">Transmembrane helix</keyword>
<proteinExistence type="predicted"/>
<feature type="region of interest" description="Disordered" evidence="1">
    <location>
        <begin position="1"/>
        <end position="83"/>
    </location>
</feature>
<organism evidence="3 4">
    <name type="scientific">Arthrobacter zhaoxinii</name>
    <dbReference type="NCBI Taxonomy" id="2964616"/>
    <lineage>
        <taxon>Bacteria</taxon>
        <taxon>Bacillati</taxon>
        <taxon>Actinomycetota</taxon>
        <taxon>Actinomycetes</taxon>
        <taxon>Micrococcales</taxon>
        <taxon>Micrococcaceae</taxon>
        <taxon>Arthrobacter</taxon>
    </lineage>
</organism>
<dbReference type="SUPFAM" id="SSF103473">
    <property type="entry name" value="MFS general substrate transporter"/>
    <property type="match status" value="1"/>
</dbReference>
<feature type="transmembrane region" description="Helical" evidence="2">
    <location>
        <begin position="167"/>
        <end position="190"/>
    </location>
</feature>
<name>A0ABY5YNJ0_9MICC</name>
<dbReference type="RefSeq" id="WP_260651950.1">
    <property type="nucleotide sequence ID" value="NZ_CP104275.1"/>
</dbReference>
<evidence type="ECO:0000256" key="1">
    <source>
        <dbReference type="SAM" id="MobiDB-lite"/>
    </source>
</evidence>
<evidence type="ECO:0000313" key="4">
    <source>
        <dbReference type="Proteomes" id="UP001059859"/>
    </source>
</evidence>
<gene>
    <name evidence="3" type="ORF">N2K95_13535</name>
</gene>
<evidence type="ECO:0000256" key="2">
    <source>
        <dbReference type="SAM" id="Phobius"/>
    </source>
</evidence>
<keyword evidence="4" id="KW-1185">Reference proteome</keyword>
<dbReference type="EMBL" id="CP104275">
    <property type="protein sequence ID" value="UWX96655.1"/>
    <property type="molecule type" value="Genomic_DNA"/>
</dbReference>
<feature type="transmembrane region" description="Helical" evidence="2">
    <location>
        <begin position="136"/>
        <end position="160"/>
    </location>
</feature>
<keyword evidence="2" id="KW-0472">Membrane</keyword>
<accession>A0ABY5YNJ0</accession>
<dbReference type="Proteomes" id="UP001059859">
    <property type="component" value="Chromosome"/>
</dbReference>
<feature type="transmembrane region" description="Helical" evidence="2">
    <location>
        <begin position="196"/>
        <end position="214"/>
    </location>
</feature>
<feature type="transmembrane region" description="Helical" evidence="2">
    <location>
        <begin position="92"/>
        <end position="116"/>
    </location>
</feature>
<keyword evidence="2" id="KW-0812">Transmembrane</keyword>
<sequence>MSTPENTPEPGRDPNYPNNPQVPGRSGAPGGPPVPGGSGAPGGPADPAPRPVPQYGQYAPGPYASGQASYPTPPPVNPAKGAPPREVVTGSWLIIAAGVLSLINNVITSFSLPSLLTSQEQQTFNDAGLDERSMTTFLIAFGIVVALISFGIYVLIALFVRRGKNWARILGTVFAAFSLIGIFTMLGAYFTSPLSLISLASSLLGIAGIVMLYLQPSNPYFRKAPLYPY</sequence>
<protein>
    <submittedName>
        <fullName evidence="3">Uncharacterized protein</fullName>
    </submittedName>
</protein>
<evidence type="ECO:0000313" key="3">
    <source>
        <dbReference type="EMBL" id="UWX96655.1"/>
    </source>
</evidence>